<dbReference type="GO" id="GO:0007035">
    <property type="term" value="P:vacuolar acidification"/>
    <property type="evidence" value="ECO:0007669"/>
    <property type="project" value="TreeGrafter"/>
</dbReference>
<accession>A0A6J1SYD3</accession>
<dbReference type="GO" id="GO:0046961">
    <property type="term" value="F:proton-transporting ATPase activity, rotational mechanism"/>
    <property type="evidence" value="ECO:0007669"/>
    <property type="project" value="InterPro"/>
</dbReference>
<evidence type="ECO:0000256" key="7">
    <source>
        <dbReference type="ARBA" id="ARBA00023065"/>
    </source>
</evidence>
<comment type="function">
    <text evidence="9">Essential component of the vacuolar proton pump (V-ATPase), a multimeric enzyme that catalyzes the translocation of protons across the membranes. Required for assembly and activity of the V-ATPase.</text>
</comment>
<dbReference type="GO" id="GO:0000220">
    <property type="term" value="C:vacuolar proton-transporting V-type ATPase, V0 domain"/>
    <property type="evidence" value="ECO:0007669"/>
    <property type="project" value="InterPro"/>
</dbReference>
<evidence type="ECO:0000256" key="6">
    <source>
        <dbReference type="ARBA" id="ARBA00022989"/>
    </source>
</evidence>
<dbReference type="InterPro" id="IPR002490">
    <property type="entry name" value="V-ATPase_116kDa_su"/>
</dbReference>
<feature type="transmembrane region" description="Helical" evidence="9">
    <location>
        <begin position="550"/>
        <end position="573"/>
    </location>
</feature>
<feature type="transmembrane region" description="Helical" evidence="9">
    <location>
        <begin position="434"/>
        <end position="452"/>
    </location>
</feature>
<dbReference type="Pfam" id="PF01496">
    <property type="entry name" value="V_ATPase_I"/>
    <property type="match status" value="1"/>
</dbReference>
<proteinExistence type="inferred from homology"/>
<name>A0A6J1SYD3_FRAOC</name>
<gene>
    <name evidence="12" type="primary">LOC113211913</name>
</gene>
<comment type="similarity">
    <text evidence="2 9">Belongs to the V-ATPase 116 kDa subunit family.</text>
</comment>
<comment type="subcellular location">
    <subcellularLocation>
        <location evidence="1">Membrane</location>
        <topology evidence="1">Multi-pass membrane protein</topology>
    </subcellularLocation>
</comment>
<feature type="transmembrane region" description="Helical" evidence="9">
    <location>
        <begin position="389"/>
        <end position="413"/>
    </location>
</feature>
<keyword evidence="11" id="KW-1185">Reference proteome</keyword>
<keyword evidence="10" id="KW-0175">Coiled coil</keyword>
<organism evidence="11 12">
    <name type="scientific">Frankliniella occidentalis</name>
    <name type="common">Western flower thrips</name>
    <name type="synonym">Euthrips occidentalis</name>
    <dbReference type="NCBI Taxonomy" id="133901"/>
    <lineage>
        <taxon>Eukaryota</taxon>
        <taxon>Metazoa</taxon>
        <taxon>Ecdysozoa</taxon>
        <taxon>Arthropoda</taxon>
        <taxon>Hexapoda</taxon>
        <taxon>Insecta</taxon>
        <taxon>Pterygota</taxon>
        <taxon>Neoptera</taxon>
        <taxon>Paraneoptera</taxon>
        <taxon>Thysanoptera</taxon>
        <taxon>Terebrantia</taxon>
        <taxon>Thripoidea</taxon>
        <taxon>Thripidae</taxon>
        <taxon>Frankliniella</taxon>
    </lineage>
</organism>
<dbReference type="InterPro" id="IPR026028">
    <property type="entry name" value="V-type_ATPase_116kDa_su_euka"/>
</dbReference>
<evidence type="ECO:0000256" key="2">
    <source>
        <dbReference type="ARBA" id="ARBA00009904"/>
    </source>
</evidence>
<dbReference type="PANTHER" id="PTHR11629:SF63">
    <property type="entry name" value="V-TYPE PROTON ATPASE SUBUNIT A"/>
    <property type="match status" value="1"/>
</dbReference>
<keyword evidence="5 9" id="KW-0375">Hydrogen ion transport</keyword>
<dbReference type="GO" id="GO:0051117">
    <property type="term" value="F:ATPase binding"/>
    <property type="evidence" value="ECO:0007669"/>
    <property type="project" value="TreeGrafter"/>
</dbReference>
<evidence type="ECO:0000256" key="10">
    <source>
        <dbReference type="SAM" id="Coils"/>
    </source>
</evidence>
<dbReference type="AlphaFoldDB" id="A0A6J1SYD3"/>
<dbReference type="CTD" id="43442"/>
<dbReference type="GO" id="GO:0005886">
    <property type="term" value="C:plasma membrane"/>
    <property type="evidence" value="ECO:0007669"/>
    <property type="project" value="TreeGrafter"/>
</dbReference>
<keyword evidence="4 9" id="KW-0812">Transmembrane</keyword>
<sequence length="829" mass="94815">MGSLFRSEEMTLCQLFLQSEAAYACVSELGELGLVQFRDLNPDVNAFQRKFVNEVRRCDEMERKLRYLEKEIKKDNIPVTDTGENPEAPQPREMIDLEATFEKLENELREVNMNAESLKRNFLELTEVKHILRKTQVFFDESDNAFGDLSASFFRISFVAGVILRERIPAFERMLWRACRGNVFLRQAEIETPLEDPTTGDEVYKSVFIIFFQGDQLKTRVRKICEGFRASLYPCRETPADRREMAMSVMTRIEDLNTVLGQTQDHRHRVLVAAAKNIKSWFIKVRKIKAIYHTLNLFNLDVTQKCLIAECWVPVLDMEAIQLALRRGTERSGSSVPPILNRMDTFEDPPTYNRTNKFTKAFQALVDAYGVANYREVNPAPYAIITFPFLFAVMFGDLGHGLIMFLFALYMVLKEKPLQAKKTDNEIWNIFFGGRYCLLLMGVFSMYTGIIYNDVFSISLNIFGSHWRNDYGKQLLMTHKDLTIDPKDSYLSTPYPVGLDPIWQIASNKIVFLNAFKMKVSIILGVAQMLFGVVLSLWNYRYFNKKLDIYLIFIPQVIFLCFLFLYMVILMFIKWVTYEANAMDDALKPTCAPSILITFINMVLFKPADKVAGCDPYMYGGQAGLQKLLVVVALLCVPWMLLAKPLYIMRNQKKAHLLLNNHVNAVEENGGAAHADLESGVQNAPAAQPPAHKPGSHEEEDPTELFIHSGIHTIEYVLGSVSHTASYLRLWALSLAHAQLSEVLWQMVMRLGLQAEGWLGGIMVFVMFAFWAVLTVSILVLMEGLSAFLHTLRLHWVEFQSKFYSGTGYNFSPFSFEVILDQAANSNDD</sequence>
<keyword evidence="8 9" id="KW-0472">Membrane</keyword>
<reference evidence="12" key="1">
    <citation type="submission" date="2025-08" db="UniProtKB">
        <authorList>
            <consortium name="RefSeq"/>
        </authorList>
    </citation>
    <scope>IDENTIFICATION</scope>
    <source>
        <tissue evidence="12">Whole organism</tissue>
    </source>
</reference>
<dbReference type="PIRSF" id="PIRSF001293">
    <property type="entry name" value="ATP6V0A1"/>
    <property type="match status" value="1"/>
</dbReference>
<dbReference type="PANTHER" id="PTHR11629">
    <property type="entry name" value="VACUOLAR PROTON ATPASES"/>
    <property type="match status" value="1"/>
</dbReference>
<evidence type="ECO:0000256" key="8">
    <source>
        <dbReference type="ARBA" id="ARBA00023136"/>
    </source>
</evidence>
<dbReference type="RefSeq" id="XP_026286259.1">
    <property type="nucleotide sequence ID" value="XM_026430474.2"/>
</dbReference>
<feature type="coiled-coil region" evidence="10">
    <location>
        <begin position="51"/>
        <end position="128"/>
    </location>
</feature>
<feature type="transmembrane region" description="Helical" evidence="9">
    <location>
        <begin position="757"/>
        <end position="782"/>
    </location>
</feature>
<protein>
    <recommendedName>
        <fullName evidence="9">V-type proton ATPase subunit a</fullName>
    </recommendedName>
</protein>
<evidence type="ECO:0000256" key="5">
    <source>
        <dbReference type="ARBA" id="ARBA00022781"/>
    </source>
</evidence>
<keyword evidence="7 9" id="KW-0406">Ion transport</keyword>
<evidence type="ECO:0000256" key="9">
    <source>
        <dbReference type="RuleBase" id="RU361189"/>
    </source>
</evidence>
<evidence type="ECO:0000313" key="11">
    <source>
        <dbReference type="Proteomes" id="UP000504606"/>
    </source>
</evidence>
<evidence type="ECO:0000313" key="12">
    <source>
        <dbReference type="RefSeq" id="XP_026286259.1"/>
    </source>
</evidence>
<keyword evidence="3 9" id="KW-0813">Transport</keyword>
<dbReference type="GeneID" id="113211913"/>
<evidence type="ECO:0000256" key="4">
    <source>
        <dbReference type="ARBA" id="ARBA00022692"/>
    </source>
</evidence>
<keyword evidence="6 9" id="KW-1133">Transmembrane helix</keyword>
<feature type="transmembrane region" description="Helical" evidence="9">
    <location>
        <begin position="628"/>
        <end position="647"/>
    </location>
</feature>
<evidence type="ECO:0000256" key="3">
    <source>
        <dbReference type="ARBA" id="ARBA00022448"/>
    </source>
</evidence>
<dbReference type="Proteomes" id="UP000504606">
    <property type="component" value="Unplaced"/>
</dbReference>
<feature type="transmembrane region" description="Helical" evidence="9">
    <location>
        <begin position="520"/>
        <end position="538"/>
    </location>
</feature>
<evidence type="ECO:0000256" key="1">
    <source>
        <dbReference type="ARBA" id="ARBA00004141"/>
    </source>
</evidence>